<evidence type="ECO:0000313" key="7">
    <source>
        <dbReference type="Proteomes" id="UP000656319"/>
    </source>
</evidence>
<dbReference type="InterPro" id="IPR013783">
    <property type="entry name" value="Ig-like_fold"/>
</dbReference>
<reference evidence="6 7" key="1">
    <citation type="submission" date="2020-10" db="EMBL/GenBank/DDBJ databases">
        <authorList>
            <person name="Peeters C."/>
        </authorList>
    </citation>
    <scope>NUCLEOTIDE SEQUENCE [LARGE SCALE GENOMIC DNA]</scope>
    <source>
        <strain evidence="6 7">LMG 27952</strain>
    </source>
</reference>
<dbReference type="GO" id="GO:0016798">
    <property type="term" value="F:hydrolase activity, acting on glycosyl bonds"/>
    <property type="evidence" value="ECO:0007669"/>
    <property type="project" value="UniProtKB-KW"/>
</dbReference>
<evidence type="ECO:0000256" key="2">
    <source>
        <dbReference type="ARBA" id="ARBA00022801"/>
    </source>
</evidence>
<dbReference type="InterPro" id="IPR013780">
    <property type="entry name" value="Glyco_hydro_b"/>
</dbReference>
<dbReference type="Gene3D" id="3.20.20.80">
    <property type="entry name" value="Glycosidases"/>
    <property type="match status" value="1"/>
</dbReference>
<keyword evidence="7" id="KW-1185">Reference proteome</keyword>
<dbReference type="Gene3D" id="2.60.40.10">
    <property type="entry name" value="Immunoglobulins"/>
    <property type="match status" value="1"/>
</dbReference>
<dbReference type="EMBL" id="CAJHCQ010000005">
    <property type="protein sequence ID" value="CAD6530281.1"/>
    <property type="molecule type" value="Genomic_DNA"/>
</dbReference>
<dbReference type="CDD" id="cd02856">
    <property type="entry name" value="E_set_GDE_Isoamylase_N"/>
    <property type="match status" value="1"/>
</dbReference>
<dbReference type="InterPro" id="IPR017853">
    <property type="entry name" value="GH"/>
</dbReference>
<dbReference type="Proteomes" id="UP000656319">
    <property type="component" value="Unassembled WGS sequence"/>
</dbReference>
<keyword evidence="3 6" id="KW-0326">Glycosidase</keyword>
<comment type="similarity">
    <text evidence="1">Belongs to the glycosyl hydrolase 13 family.</text>
</comment>
<evidence type="ECO:0000256" key="1">
    <source>
        <dbReference type="ARBA" id="ARBA00008061"/>
    </source>
</evidence>
<feature type="region of interest" description="Disordered" evidence="4">
    <location>
        <begin position="697"/>
        <end position="745"/>
    </location>
</feature>
<dbReference type="InterPro" id="IPR004193">
    <property type="entry name" value="Glyco_hydro_13_N"/>
</dbReference>
<dbReference type="InterPro" id="IPR044505">
    <property type="entry name" value="GlgX_Isoamylase_N_E_set"/>
</dbReference>
<dbReference type="InterPro" id="IPR006047">
    <property type="entry name" value="GH13_cat_dom"/>
</dbReference>
<comment type="caution">
    <text evidence="6">The sequence shown here is derived from an EMBL/GenBank/DDBJ whole genome shotgun (WGS) entry which is preliminary data.</text>
</comment>
<dbReference type="RefSeq" id="WP_201696144.1">
    <property type="nucleotide sequence ID" value="NZ_CAJHCQ010000005.1"/>
</dbReference>
<evidence type="ECO:0000256" key="3">
    <source>
        <dbReference type="ARBA" id="ARBA00023295"/>
    </source>
</evidence>
<evidence type="ECO:0000259" key="5">
    <source>
        <dbReference type="SMART" id="SM00642"/>
    </source>
</evidence>
<accession>A0ABM8NKF9</accession>
<feature type="domain" description="Glycosyl hydrolase family 13 catalytic" evidence="5">
    <location>
        <begin position="144"/>
        <end position="577"/>
    </location>
</feature>
<feature type="compositionally biased region" description="Basic and acidic residues" evidence="4">
    <location>
        <begin position="714"/>
        <end position="729"/>
    </location>
</feature>
<evidence type="ECO:0000313" key="6">
    <source>
        <dbReference type="EMBL" id="CAD6530281.1"/>
    </source>
</evidence>
<feature type="compositionally biased region" description="Basic and acidic residues" evidence="4">
    <location>
        <begin position="473"/>
        <end position="485"/>
    </location>
</feature>
<feature type="region of interest" description="Disordered" evidence="4">
    <location>
        <begin position="473"/>
        <end position="494"/>
    </location>
</feature>
<dbReference type="InterPro" id="IPR011837">
    <property type="entry name" value="Glycogen_debranch_GlgX"/>
</dbReference>
<dbReference type="InterPro" id="IPR014756">
    <property type="entry name" value="Ig_E-set"/>
</dbReference>
<dbReference type="SUPFAM" id="SSF51445">
    <property type="entry name" value="(Trans)glycosidases"/>
    <property type="match status" value="1"/>
</dbReference>
<evidence type="ECO:0000256" key="4">
    <source>
        <dbReference type="SAM" id="MobiDB-lite"/>
    </source>
</evidence>
<dbReference type="Gene3D" id="2.60.40.1180">
    <property type="entry name" value="Golgi alpha-mannosidase II"/>
    <property type="match status" value="1"/>
</dbReference>
<name>A0ABM8NKF9_9BURK</name>
<protein>
    <submittedName>
        <fullName evidence="6">Glycogen operon protein GlgX</fullName>
        <ecNumber evidence="6">3.2.1.-</ecNumber>
    </submittedName>
</protein>
<dbReference type="SMART" id="SM00642">
    <property type="entry name" value="Aamy"/>
    <property type="match status" value="1"/>
</dbReference>
<dbReference type="SUPFAM" id="SSF51011">
    <property type="entry name" value="Glycosyl hydrolase domain"/>
    <property type="match status" value="1"/>
</dbReference>
<dbReference type="EC" id="3.2.1.-" evidence="6"/>
<dbReference type="PANTHER" id="PTHR43002">
    <property type="entry name" value="GLYCOGEN DEBRANCHING ENZYME"/>
    <property type="match status" value="1"/>
</dbReference>
<sequence>MANGPPERLLPGSPWPLGATWDGLGTNFAVFSAHAWRIELCLFDPTGRKERIRYTLPECTDEVWHGYLPGAHPGTVYGLRAHGPYQPHLGHRFNPHKLLLDPYARQLIGQFRWSDTLYGYRAHSNRADLSIDRRDSAPAMPKCVVVNDKFDWSRDRRPNTPWGDTVIYEAHLRGLSMQCHDLRTHMRGTFAGLAAPRFIEHLHKLGVTAIEILPVHAFLSERFLIDRGLRNYWGYNSAAFFAPEPSYLVGYDTDEMRIAVRQLHAAGIEVFLDVVYNHTCEGGEMGPTVSWRGLDNASYYRCVPGDERHFINDTGCGNTLDFSHPRVLQMVSDSLRHWATSYGIDGFRFDLGVTLGREPAGFDPNGGFFDVLRQDPVLSQCKLISEPWDVGPGGYQLGNHPPGFSEWNDRFRDSVRRYWRGAPGQRADLAARLTGSADLFDKRKRRPWASINFVTSHDGFTLADLVSYEHKHNEANGEENRDGHNENWSANWGVEGPTDDPAIVATRARVARSMMATLFIALGTPMLLAGDEACRTQRGNNNAYCQDNDISWFDWALADTPQGKAMTRFAARVIALRREHPLLHETRFLFGERGLMPGVHDIDWFDERGEPLSPEAWHDPEASAFTMRRAGAGLHGQMEVLLMMLNASQGAVTFVAPAPRMAWEVLLDTARPDAAPYALPDTSYELAARALAVLRARPARADAHRPHGTHGTRGTRDDTPTPDPRRTPDAPESGSPAGPDEAATG</sequence>
<dbReference type="CDD" id="cd11326">
    <property type="entry name" value="AmyAc_Glg_debranch"/>
    <property type="match status" value="1"/>
</dbReference>
<gene>
    <name evidence="6" type="primary">glgX_1</name>
    <name evidence="6" type="ORF">LMG27952_02410</name>
</gene>
<dbReference type="NCBIfam" id="TIGR02100">
    <property type="entry name" value="glgX_debranch"/>
    <property type="match status" value="1"/>
</dbReference>
<proteinExistence type="inferred from homology"/>
<dbReference type="Pfam" id="PF02922">
    <property type="entry name" value="CBM_48"/>
    <property type="match status" value="1"/>
</dbReference>
<dbReference type="SUPFAM" id="SSF81296">
    <property type="entry name" value="E set domains"/>
    <property type="match status" value="1"/>
</dbReference>
<keyword evidence="2 6" id="KW-0378">Hydrolase</keyword>
<organism evidence="6 7">
    <name type="scientific">Paraburkholderia hiiakae</name>
    <dbReference type="NCBI Taxonomy" id="1081782"/>
    <lineage>
        <taxon>Bacteria</taxon>
        <taxon>Pseudomonadati</taxon>
        <taxon>Pseudomonadota</taxon>
        <taxon>Betaproteobacteria</taxon>
        <taxon>Burkholderiales</taxon>
        <taxon>Burkholderiaceae</taxon>
        <taxon>Paraburkholderia</taxon>
    </lineage>
</organism>